<dbReference type="EC" id="2.7.8.12" evidence="9"/>
<evidence type="ECO:0000256" key="6">
    <source>
        <dbReference type="ARBA" id="ARBA00023136"/>
    </source>
</evidence>
<evidence type="ECO:0000256" key="5">
    <source>
        <dbReference type="ARBA" id="ARBA00022944"/>
    </source>
</evidence>
<dbReference type="SUPFAM" id="SSF48452">
    <property type="entry name" value="TPR-like"/>
    <property type="match status" value="2"/>
</dbReference>
<dbReference type="Gene3D" id="3.40.50.11820">
    <property type="match status" value="1"/>
</dbReference>
<keyword evidence="4 9" id="KW-0808">Transferase</keyword>
<dbReference type="PROSITE" id="PS50005">
    <property type="entry name" value="TPR"/>
    <property type="match status" value="1"/>
</dbReference>
<organism evidence="9 10">
    <name type="scientific">Paeniglutamicibacter psychrophenolicus</name>
    <dbReference type="NCBI Taxonomy" id="257454"/>
    <lineage>
        <taxon>Bacteria</taxon>
        <taxon>Bacillati</taxon>
        <taxon>Actinomycetota</taxon>
        <taxon>Actinomycetes</taxon>
        <taxon>Micrococcales</taxon>
        <taxon>Micrococcaceae</taxon>
        <taxon>Paeniglutamicibacter</taxon>
    </lineage>
</organism>
<protein>
    <submittedName>
        <fullName evidence="9">CDP-glycerol glycerophosphotransferase</fullName>
        <ecNumber evidence="9">2.7.8.12</ecNumber>
    </submittedName>
</protein>
<evidence type="ECO:0000259" key="8">
    <source>
        <dbReference type="Pfam" id="PF00534"/>
    </source>
</evidence>
<dbReference type="EMBL" id="JAGIOE010000001">
    <property type="protein sequence ID" value="MBP2374484.1"/>
    <property type="molecule type" value="Genomic_DNA"/>
</dbReference>
<proteinExistence type="inferred from homology"/>
<evidence type="ECO:0000256" key="7">
    <source>
        <dbReference type="PROSITE-ProRule" id="PRU00339"/>
    </source>
</evidence>
<evidence type="ECO:0000313" key="9">
    <source>
        <dbReference type="EMBL" id="MBP2374484.1"/>
    </source>
</evidence>
<dbReference type="Gene3D" id="3.40.50.2000">
    <property type="entry name" value="Glycogen Phosphorylase B"/>
    <property type="match status" value="2"/>
</dbReference>
<reference evidence="9 10" key="1">
    <citation type="submission" date="2021-03" db="EMBL/GenBank/DDBJ databases">
        <title>Sequencing the genomes of 1000 actinobacteria strains.</title>
        <authorList>
            <person name="Klenk H.-P."/>
        </authorList>
    </citation>
    <scope>NUCLEOTIDE SEQUENCE [LARGE SCALE GENOMIC DNA]</scope>
    <source>
        <strain evidence="9 10">DSM 15454</strain>
    </source>
</reference>
<dbReference type="InterPro" id="IPR019734">
    <property type="entry name" value="TPR_rpt"/>
</dbReference>
<keyword evidence="6" id="KW-0472">Membrane</keyword>
<evidence type="ECO:0000256" key="1">
    <source>
        <dbReference type="ARBA" id="ARBA00004202"/>
    </source>
</evidence>
<dbReference type="RefSeq" id="WP_209907497.1">
    <property type="nucleotide sequence ID" value="NZ_BAAAMI010000017.1"/>
</dbReference>
<dbReference type="SMART" id="SM00028">
    <property type="entry name" value="TPR"/>
    <property type="match status" value="6"/>
</dbReference>
<evidence type="ECO:0000313" key="10">
    <source>
        <dbReference type="Proteomes" id="UP000766570"/>
    </source>
</evidence>
<dbReference type="PANTHER" id="PTHR37316:SF3">
    <property type="entry name" value="TEICHOIC ACID GLYCEROL-PHOSPHATE TRANSFERASE"/>
    <property type="match status" value="1"/>
</dbReference>
<feature type="domain" description="Glycosyl transferase family 1" evidence="8">
    <location>
        <begin position="1106"/>
        <end position="1255"/>
    </location>
</feature>
<evidence type="ECO:0000256" key="2">
    <source>
        <dbReference type="ARBA" id="ARBA00010488"/>
    </source>
</evidence>
<comment type="similarity">
    <text evidence="2">Belongs to the CDP-glycerol glycerophosphotransferase family.</text>
</comment>
<dbReference type="Proteomes" id="UP000766570">
    <property type="component" value="Unassembled WGS sequence"/>
</dbReference>
<evidence type="ECO:0000256" key="3">
    <source>
        <dbReference type="ARBA" id="ARBA00022475"/>
    </source>
</evidence>
<dbReference type="Pfam" id="PF14559">
    <property type="entry name" value="TPR_19"/>
    <property type="match status" value="1"/>
</dbReference>
<evidence type="ECO:0000256" key="4">
    <source>
        <dbReference type="ARBA" id="ARBA00022679"/>
    </source>
</evidence>
<comment type="caution">
    <text evidence="9">The sequence shown here is derived from an EMBL/GenBank/DDBJ whole genome shotgun (WGS) entry which is preliminary data.</text>
</comment>
<dbReference type="SUPFAM" id="SSF53756">
    <property type="entry name" value="UDP-Glycosyltransferase/glycogen phosphorylase"/>
    <property type="match status" value="2"/>
</dbReference>
<dbReference type="GO" id="GO:0047355">
    <property type="term" value="F:CDP-glycerol glycerophosphotransferase activity"/>
    <property type="evidence" value="ECO:0007669"/>
    <property type="project" value="UniProtKB-EC"/>
</dbReference>
<dbReference type="InterPro" id="IPR007554">
    <property type="entry name" value="Glycerophosphate_synth"/>
</dbReference>
<gene>
    <name evidence="9" type="ORF">JOF46_002396</name>
</gene>
<dbReference type="InterPro" id="IPR043148">
    <property type="entry name" value="TagF_C"/>
</dbReference>
<accession>A0ABS4WFY6</accession>
<sequence>MDVLVKAHVEVNLEIRLELEKYFVKAILAVGRRLEHHGKWNAAIRLYLGVLRRAWTKSPAIRYRLGYCQFKVGQLDVAEKNIRRAINRRPLKTLWKYQLAHVLRRKRQFDESLELFEFCVTEEPGRLQWRIQWAICAVTAKQHAMAVKVFEDAAHDFPGETSVLDTFAAQLRRMGQRWRELEVLTEALPHFETQASWHIRLAETCAFMSRFDDAVRHYEIANQLEPGKSSPWYEQGFALSQLELSDGATEAYANAVRFSDKEDAQIFGVGVLHQERSRWALAASAYESQVVDPDVAGLLHMRLGECYARLYQWDKAITSLRRSVETDPGLVKARVMLAKALMRAGEADNASQVLAATGNEDGSGAVDFQFLRAFALRDAHDLDGAADTFENVATLLGYFEADDDPTVANSPGERLLEEGREAESRGSWLEAAEAYSAANDRNDSLSPGWFALEGRAWQRVGDAQKANDAFTEMTTSGRVSFVAPGPHLKTANRRRAALFVEYSTRLPLADDVVLFESSHGKSIHCHPYAIFSQMQEDPRFKGKKYVWVFNQPDEIPPYMVGKHNVIFVRQHSSLYVKYLATAGYLINNATFPIYYVRRDGQKYLNTWHGTPLKLMGKLVREGVAEHRNVSRNFLQSTHMIVPNEHTKDSLVRDHDLSGIMPAKVAKVGSPRVDQMVNATEEQRAELREKLGIPADSRKPVVLFAPTWRGQLKDQEFDSESLVNDMKVLGNLDVHLLFRAHRFAEAAIGDVELDATVVPAEVDTNELLAVVDVLLTDYSSVFYDFLPTGRPIVFYTPDLAEYQDSRGLYFEPDTWPGPVLADIHDVAQAIQRQSNRETSLNDVVYAENVEKFASMEDGHATQRALDFFFDDDDTHVFAPDPDERTSLLFFQGPFKPNGIATAFTNLVSALDPEKYRVIVVGDADAIHRDEDAVAILRSLPSHVQLIPRAGYTLMTAEERWVSERYHSNNGFDSAGAEEVYSETMRREFLRCFGGAKFDVVIDYEGYSRFWAALLGGAQESAGKTCIYLHNDMVGEWLLRFGRLPALFALYPKYDALVSVTQSVGQQNKDRLSQRFGLDDDAFVVSDNLIDLTKPVAWSTLEEPAVEFAGDDLTIFANMARLSPEKGQLKLLEAFDEVHRLHPKTRLLLIGDGPLRSSLEREIIRRELSAAVKITGLLGNPFPTLKTADCFVFSSEYEGQGLAMVEAMMLGLPAISTDVVGSRSVLEGGFGLLVENSAAGLSEGMTAYLSGWTPKRDFDPEIYQKAALEQFEELVANTPSIQQRVG</sequence>
<keyword evidence="5" id="KW-0777">Teichoic acid biosynthesis</keyword>
<dbReference type="Pfam" id="PF00534">
    <property type="entry name" value="Glycos_transf_1"/>
    <property type="match status" value="1"/>
</dbReference>
<keyword evidence="7" id="KW-0802">TPR repeat</keyword>
<keyword evidence="10" id="KW-1185">Reference proteome</keyword>
<dbReference type="InterPro" id="IPR001296">
    <property type="entry name" value="Glyco_trans_1"/>
</dbReference>
<keyword evidence="3" id="KW-1003">Cell membrane</keyword>
<feature type="repeat" description="TPR" evidence="7">
    <location>
        <begin position="297"/>
        <end position="330"/>
    </location>
</feature>
<dbReference type="InterPro" id="IPR011990">
    <property type="entry name" value="TPR-like_helical_dom_sf"/>
</dbReference>
<name>A0ABS4WFY6_9MICC</name>
<dbReference type="PANTHER" id="PTHR37316">
    <property type="entry name" value="TEICHOIC ACID GLYCEROL-PHOSPHATE PRIMASE"/>
    <property type="match status" value="1"/>
</dbReference>
<dbReference type="Gene3D" id="1.25.40.10">
    <property type="entry name" value="Tetratricopeptide repeat domain"/>
    <property type="match status" value="2"/>
</dbReference>
<dbReference type="Gene3D" id="3.40.50.12580">
    <property type="match status" value="1"/>
</dbReference>
<comment type="subcellular location">
    <subcellularLocation>
        <location evidence="1">Cell membrane</location>
        <topology evidence="1">Peripheral membrane protein</topology>
    </subcellularLocation>
</comment>
<dbReference type="Pfam" id="PF04464">
    <property type="entry name" value="Glyphos_transf"/>
    <property type="match status" value="1"/>
</dbReference>
<dbReference type="InterPro" id="IPR043149">
    <property type="entry name" value="TagF_N"/>
</dbReference>
<dbReference type="CDD" id="cd03811">
    <property type="entry name" value="GT4_GT28_WabH-like"/>
    <property type="match status" value="1"/>
</dbReference>
<dbReference type="InterPro" id="IPR051612">
    <property type="entry name" value="Teichoic_Acid_Biosynth"/>
</dbReference>